<comment type="caution">
    <text evidence="2">The sequence shown here is derived from an EMBL/GenBank/DDBJ whole genome shotgun (WGS) entry which is preliminary data.</text>
</comment>
<dbReference type="OrthoDB" id="2506647at2759"/>
<dbReference type="InterPro" id="IPR036610">
    <property type="entry name" value="PEBP-like_sf"/>
</dbReference>
<dbReference type="PANTHER" id="PTHR11362">
    <property type="entry name" value="PHOSPHATIDYLETHANOLAMINE-BINDING PROTEIN"/>
    <property type="match status" value="1"/>
</dbReference>
<dbReference type="GO" id="GO:0005543">
    <property type="term" value="F:phospholipid binding"/>
    <property type="evidence" value="ECO:0007669"/>
    <property type="project" value="TreeGrafter"/>
</dbReference>
<dbReference type="Pfam" id="PF01161">
    <property type="entry name" value="PBP"/>
    <property type="match status" value="1"/>
</dbReference>
<dbReference type="GO" id="GO:0030162">
    <property type="term" value="P:regulation of proteolysis"/>
    <property type="evidence" value="ECO:0007669"/>
    <property type="project" value="TreeGrafter"/>
</dbReference>
<dbReference type="STRING" id="64571.A0A1Y2G5F1"/>
<comment type="similarity">
    <text evidence="1">Belongs to the phosphatidylethanolamine-binding protein family.</text>
</comment>
<sequence length="183" mass="19965">MPLITSDQATESALKKDGIIPDLLDSFQPKTMLVISYGDGLEVALGNTLPVKDTQNPPQISFQVENPDDKYTLILTDPDAPSRANPKNREFRHWTVTNISGASDFQPADVSQGNVLTEYMGPAPPAGSGPHRYIFLLFKQTSSSDASALTTPLTDRPKFNTKEFTSQAGLELVGANYYFAENP</sequence>
<dbReference type="AlphaFoldDB" id="A0A1Y2G5F1"/>
<dbReference type="InterPro" id="IPR008914">
    <property type="entry name" value="PEBP"/>
</dbReference>
<dbReference type="PROSITE" id="PS01220">
    <property type="entry name" value="PBP"/>
    <property type="match status" value="1"/>
</dbReference>
<dbReference type="EMBL" id="MCFF01000085">
    <property type="protein sequence ID" value="ORY95124.1"/>
    <property type="molecule type" value="Genomic_DNA"/>
</dbReference>
<dbReference type="InterPro" id="IPR035810">
    <property type="entry name" value="PEBP_euk"/>
</dbReference>
<dbReference type="RefSeq" id="XP_021875331.1">
    <property type="nucleotide sequence ID" value="XM_022026129.1"/>
</dbReference>
<dbReference type="PANTHER" id="PTHR11362:SF148">
    <property type="entry name" value="CARBOXYPEPTIDASE Y INHIBITOR"/>
    <property type="match status" value="1"/>
</dbReference>
<name>A0A1Y2G5F1_9FUNG</name>
<organism evidence="2 3">
    <name type="scientific">Lobosporangium transversale</name>
    <dbReference type="NCBI Taxonomy" id="64571"/>
    <lineage>
        <taxon>Eukaryota</taxon>
        <taxon>Fungi</taxon>
        <taxon>Fungi incertae sedis</taxon>
        <taxon>Mucoromycota</taxon>
        <taxon>Mortierellomycotina</taxon>
        <taxon>Mortierellomycetes</taxon>
        <taxon>Mortierellales</taxon>
        <taxon>Mortierellaceae</taxon>
        <taxon>Lobosporangium</taxon>
    </lineage>
</organism>
<evidence type="ECO:0000313" key="3">
    <source>
        <dbReference type="Proteomes" id="UP000193648"/>
    </source>
</evidence>
<gene>
    <name evidence="2" type="ORF">BCR41DRAFT_365236</name>
</gene>
<evidence type="ECO:0000256" key="1">
    <source>
        <dbReference type="ARBA" id="ARBA00007091"/>
    </source>
</evidence>
<dbReference type="SUPFAM" id="SSF49777">
    <property type="entry name" value="PEBP-like"/>
    <property type="match status" value="1"/>
</dbReference>
<dbReference type="InterPro" id="IPR001858">
    <property type="entry name" value="Phosphatidylethanolamine-bd_CS"/>
</dbReference>
<dbReference type="InParanoid" id="A0A1Y2G5F1"/>
<dbReference type="Proteomes" id="UP000193648">
    <property type="component" value="Unassembled WGS sequence"/>
</dbReference>
<accession>A0A1Y2G5F1</accession>
<dbReference type="Gene3D" id="3.90.280.10">
    <property type="entry name" value="PEBP-like"/>
    <property type="match status" value="1"/>
</dbReference>
<dbReference type="CDD" id="cd00866">
    <property type="entry name" value="PEBP_euk"/>
    <property type="match status" value="1"/>
</dbReference>
<dbReference type="GO" id="GO:0030414">
    <property type="term" value="F:peptidase inhibitor activity"/>
    <property type="evidence" value="ECO:0007669"/>
    <property type="project" value="TreeGrafter"/>
</dbReference>
<keyword evidence="3" id="KW-1185">Reference proteome</keyword>
<proteinExistence type="inferred from homology"/>
<evidence type="ECO:0000313" key="2">
    <source>
        <dbReference type="EMBL" id="ORY95124.1"/>
    </source>
</evidence>
<protein>
    <submittedName>
        <fullName evidence="2">Phosphatidylethanolamine-binding protein</fullName>
    </submittedName>
</protein>
<dbReference type="GeneID" id="33567972"/>
<dbReference type="GO" id="GO:0046578">
    <property type="term" value="P:regulation of Ras protein signal transduction"/>
    <property type="evidence" value="ECO:0007669"/>
    <property type="project" value="TreeGrafter"/>
</dbReference>
<reference evidence="2 3" key="1">
    <citation type="submission" date="2016-07" db="EMBL/GenBank/DDBJ databases">
        <title>Pervasive Adenine N6-methylation of Active Genes in Fungi.</title>
        <authorList>
            <consortium name="DOE Joint Genome Institute"/>
            <person name="Mondo S.J."/>
            <person name="Dannebaum R.O."/>
            <person name="Kuo R.C."/>
            <person name="Labutti K."/>
            <person name="Haridas S."/>
            <person name="Kuo A."/>
            <person name="Salamov A."/>
            <person name="Ahrendt S.R."/>
            <person name="Lipzen A."/>
            <person name="Sullivan W."/>
            <person name="Andreopoulos W.B."/>
            <person name="Clum A."/>
            <person name="Lindquist E."/>
            <person name="Daum C."/>
            <person name="Ramamoorthy G.K."/>
            <person name="Gryganskyi A."/>
            <person name="Culley D."/>
            <person name="Magnuson J.K."/>
            <person name="James T.Y."/>
            <person name="O'Malley M.A."/>
            <person name="Stajich J.E."/>
            <person name="Spatafora J.W."/>
            <person name="Visel A."/>
            <person name="Grigoriev I.V."/>
        </authorList>
    </citation>
    <scope>NUCLEOTIDE SEQUENCE [LARGE SCALE GENOMIC DNA]</scope>
    <source>
        <strain evidence="2 3">NRRL 3116</strain>
    </source>
</reference>